<dbReference type="PATRIC" id="fig|1408103.3.peg.3247"/>
<evidence type="ECO:0000256" key="6">
    <source>
        <dbReference type="RuleBase" id="RU362125"/>
    </source>
</evidence>
<comment type="caution">
    <text evidence="10">The sequence shown here is derived from an EMBL/GenBank/DDBJ whole genome shotgun (WGS) entry which is preliminary data.</text>
</comment>
<organism evidence="10 11">
    <name type="scientific">Mesobacillus campisalis</name>
    <dbReference type="NCBI Taxonomy" id="1408103"/>
    <lineage>
        <taxon>Bacteria</taxon>
        <taxon>Bacillati</taxon>
        <taxon>Bacillota</taxon>
        <taxon>Bacilli</taxon>
        <taxon>Bacillales</taxon>
        <taxon>Bacillaceae</taxon>
        <taxon>Mesobacillus</taxon>
    </lineage>
</organism>
<dbReference type="FunFam" id="1.20.140.10:FF:000004">
    <property type="entry name" value="Acyl-CoA dehydrogenase FadE25"/>
    <property type="match status" value="1"/>
</dbReference>
<dbReference type="Pfam" id="PF02770">
    <property type="entry name" value="Acyl-CoA_dh_M"/>
    <property type="match status" value="1"/>
</dbReference>
<dbReference type="GO" id="GO:0050660">
    <property type="term" value="F:flavin adenine dinucleotide binding"/>
    <property type="evidence" value="ECO:0007669"/>
    <property type="project" value="InterPro"/>
</dbReference>
<dbReference type="InterPro" id="IPR036250">
    <property type="entry name" value="AcylCo_DH-like_C"/>
</dbReference>
<evidence type="ECO:0000256" key="5">
    <source>
        <dbReference type="ARBA" id="ARBA00023002"/>
    </source>
</evidence>
<dbReference type="SUPFAM" id="SSF47203">
    <property type="entry name" value="Acyl-CoA dehydrogenase C-terminal domain-like"/>
    <property type="match status" value="1"/>
</dbReference>
<dbReference type="Gene3D" id="1.10.540.10">
    <property type="entry name" value="Acyl-CoA dehydrogenase/oxidase, N-terminal domain"/>
    <property type="match status" value="1"/>
</dbReference>
<evidence type="ECO:0000256" key="4">
    <source>
        <dbReference type="ARBA" id="ARBA00022827"/>
    </source>
</evidence>
<sequence length="382" mass="41979">MGGAIYLIQEEMLMVRHFARSIAEDYFLPAAKDVDNNQRIPESHVWAMAENKLFGTSVPSRYGGGGLSHLNKLIIIEEVARCCGSTSMLLTNQDMVINPIVKGGSEEQKISYLLPLTSGELIGAFAITEEGLTSDLQSVYTTAEKMGDHYILNGKKLFVFNAGKADIFIIAASINPTIEKAGITYFIVEKGTPGLTLGREVRKMGVKGMSAREIILENVRIHHSQLVGGEGKGFKILKETLNRTRLNVAAQALGIAQGAYEEVIKYAHKFARTSRESLRFHNTQLMLAEMATEIEAARRLLYYGGEFLDSGSSKAAATASMAKLFCSNVAMKVTTDAVQMLEGSGYTDDYPVERMMRDAKITQIYEGSNLTQKLVIARQVLL</sequence>
<dbReference type="PANTHER" id="PTHR43884">
    <property type="entry name" value="ACYL-COA DEHYDROGENASE"/>
    <property type="match status" value="1"/>
</dbReference>
<evidence type="ECO:0000259" key="7">
    <source>
        <dbReference type="Pfam" id="PF00441"/>
    </source>
</evidence>
<feature type="domain" description="Acyl-CoA oxidase/dehydrogenase middle" evidence="8">
    <location>
        <begin position="124"/>
        <end position="219"/>
    </location>
</feature>
<evidence type="ECO:0000313" key="10">
    <source>
        <dbReference type="EMBL" id="KKK37398.1"/>
    </source>
</evidence>
<dbReference type="PIRSF" id="PIRSF016578">
    <property type="entry name" value="HsaA"/>
    <property type="match status" value="1"/>
</dbReference>
<evidence type="ECO:0000256" key="2">
    <source>
        <dbReference type="ARBA" id="ARBA00009347"/>
    </source>
</evidence>
<dbReference type="AlphaFoldDB" id="A0A0M2STE6"/>
<reference evidence="10 11" key="1">
    <citation type="submission" date="2015-04" db="EMBL/GenBank/DDBJ databases">
        <title>Taxonomic description and genome sequence of Bacillus campisalis sp. nov., a novel member of the genus Bacillus isolated from solar saltern.</title>
        <authorList>
            <person name="Mathan Kumar R."/>
            <person name="Kaur G."/>
            <person name="Kumar A."/>
            <person name="Singh N.K."/>
            <person name="Kaur N."/>
            <person name="Kumar N."/>
            <person name="Mayilraj S."/>
        </authorList>
    </citation>
    <scope>NUCLEOTIDE SEQUENCE [LARGE SCALE GENOMIC DNA]</scope>
    <source>
        <strain evidence="10 11">SA2-6</strain>
    </source>
</reference>
<dbReference type="GO" id="GO:0003995">
    <property type="term" value="F:acyl-CoA dehydrogenase activity"/>
    <property type="evidence" value="ECO:0007669"/>
    <property type="project" value="TreeGrafter"/>
</dbReference>
<keyword evidence="4 6" id="KW-0274">FAD</keyword>
<dbReference type="InterPro" id="IPR046373">
    <property type="entry name" value="Acyl-CoA_Oxase/DH_mid-dom_sf"/>
</dbReference>
<dbReference type="Gene3D" id="1.20.140.10">
    <property type="entry name" value="Butyryl-CoA Dehydrogenase, subunit A, domain 3"/>
    <property type="match status" value="1"/>
</dbReference>
<dbReference type="InterPro" id="IPR009100">
    <property type="entry name" value="AcylCoA_DH/oxidase_NM_dom_sf"/>
</dbReference>
<feature type="domain" description="Acyl-CoA dehydrogenase/oxidase C-terminal" evidence="7">
    <location>
        <begin position="231"/>
        <end position="381"/>
    </location>
</feature>
<evidence type="ECO:0000313" key="11">
    <source>
        <dbReference type="Proteomes" id="UP000034166"/>
    </source>
</evidence>
<evidence type="ECO:0000259" key="9">
    <source>
        <dbReference type="Pfam" id="PF02771"/>
    </source>
</evidence>
<feature type="domain" description="Acyl-CoA dehydrogenase/oxidase N-terminal" evidence="9">
    <location>
        <begin position="10"/>
        <end position="120"/>
    </location>
</feature>
<gene>
    <name evidence="10" type="ORF">WQ57_14440</name>
</gene>
<dbReference type="InterPro" id="IPR037069">
    <property type="entry name" value="AcylCoA_DH/ox_N_sf"/>
</dbReference>
<accession>A0A0M2STE6</accession>
<evidence type="ECO:0000256" key="3">
    <source>
        <dbReference type="ARBA" id="ARBA00022630"/>
    </source>
</evidence>
<dbReference type="Proteomes" id="UP000034166">
    <property type="component" value="Unassembled WGS sequence"/>
</dbReference>
<dbReference type="InterPro" id="IPR006091">
    <property type="entry name" value="Acyl-CoA_Oxase/DH_mid-dom"/>
</dbReference>
<dbReference type="InterPro" id="IPR009075">
    <property type="entry name" value="AcylCo_DH/oxidase_C"/>
</dbReference>
<evidence type="ECO:0000256" key="1">
    <source>
        <dbReference type="ARBA" id="ARBA00001974"/>
    </source>
</evidence>
<dbReference type="Pfam" id="PF00441">
    <property type="entry name" value="Acyl-CoA_dh_1"/>
    <property type="match status" value="1"/>
</dbReference>
<keyword evidence="3 6" id="KW-0285">Flavoprotein</keyword>
<proteinExistence type="inferred from homology"/>
<keyword evidence="11" id="KW-1185">Reference proteome</keyword>
<dbReference type="EMBL" id="LAYY01000015">
    <property type="protein sequence ID" value="KKK37398.1"/>
    <property type="molecule type" value="Genomic_DNA"/>
</dbReference>
<keyword evidence="5 6" id="KW-0560">Oxidoreductase</keyword>
<protein>
    <submittedName>
        <fullName evidence="10">Acyl-CoA dehydrogenase</fullName>
    </submittedName>
</protein>
<dbReference type="Pfam" id="PF02771">
    <property type="entry name" value="Acyl-CoA_dh_N"/>
    <property type="match status" value="1"/>
</dbReference>
<dbReference type="FunFam" id="2.40.110.10:FF:000002">
    <property type="entry name" value="Acyl-CoA dehydrogenase fadE12"/>
    <property type="match status" value="1"/>
</dbReference>
<name>A0A0M2STE6_9BACI</name>
<comment type="similarity">
    <text evidence="2 6">Belongs to the acyl-CoA dehydrogenase family.</text>
</comment>
<dbReference type="SUPFAM" id="SSF56645">
    <property type="entry name" value="Acyl-CoA dehydrogenase NM domain-like"/>
    <property type="match status" value="1"/>
</dbReference>
<dbReference type="InterPro" id="IPR013786">
    <property type="entry name" value="AcylCoA_DH/ox_N"/>
</dbReference>
<comment type="cofactor">
    <cofactor evidence="1 6">
        <name>FAD</name>
        <dbReference type="ChEBI" id="CHEBI:57692"/>
    </cofactor>
</comment>
<evidence type="ECO:0000259" key="8">
    <source>
        <dbReference type="Pfam" id="PF02770"/>
    </source>
</evidence>
<dbReference type="PANTHER" id="PTHR43884:SF12">
    <property type="entry name" value="ISOVALERYL-COA DEHYDROGENASE, MITOCHONDRIAL-RELATED"/>
    <property type="match status" value="1"/>
</dbReference>
<dbReference type="Gene3D" id="2.40.110.10">
    <property type="entry name" value="Butyryl-CoA Dehydrogenase, subunit A, domain 2"/>
    <property type="match status" value="1"/>
</dbReference>